<gene>
    <name evidence="1" type="ORF">LCGC14_2500140</name>
</gene>
<feature type="non-terminal residue" evidence="1">
    <location>
        <position position="1"/>
    </location>
</feature>
<reference evidence="1" key="1">
    <citation type="journal article" date="2015" name="Nature">
        <title>Complex archaea that bridge the gap between prokaryotes and eukaryotes.</title>
        <authorList>
            <person name="Spang A."/>
            <person name="Saw J.H."/>
            <person name="Jorgensen S.L."/>
            <person name="Zaremba-Niedzwiedzka K."/>
            <person name="Martijn J."/>
            <person name="Lind A.E."/>
            <person name="van Eijk R."/>
            <person name="Schleper C."/>
            <person name="Guy L."/>
            <person name="Ettema T.J."/>
        </authorList>
    </citation>
    <scope>NUCLEOTIDE SEQUENCE</scope>
</reference>
<dbReference type="EMBL" id="LAZR01039843">
    <property type="protein sequence ID" value="KKL15987.1"/>
    <property type="molecule type" value="Genomic_DNA"/>
</dbReference>
<dbReference type="AlphaFoldDB" id="A0A0F9BQ81"/>
<sequence>SNGRVGQLIGLNLVVSTTVTADESMIIIDQETATWQSVVDLTTVVINNTTDTAGIKTLIRSWEIGQIQITNPKKIYTITGTDE</sequence>
<name>A0A0F9BQ81_9ZZZZ</name>
<protein>
    <submittedName>
        <fullName evidence="1">Uncharacterized protein</fullName>
    </submittedName>
</protein>
<comment type="caution">
    <text evidence="1">The sequence shown here is derived from an EMBL/GenBank/DDBJ whole genome shotgun (WGS) entry which is preliminary data.</text>
</comment>
<proteinExistence type="predicted"/>
<evidence type="ECO:0000313" key="1">
    <source>
        <dbReference type="EMBL" id="KKL15987.1"/>
    </source>
</evidence>
<organism evidence="1">
    <name type="scientific">marine sediment metagenome</name>
    <dbReference type="NCBI Taxonomy" id="412755"/>
    <lineage>
        <taxon>unclassified sequences</taxon>
        <taxon>metagenomes</taxon>
        <taxon>ecological metagenomes</taxon>
    </lineage>
</organism>
<accession>A0A0F9BQ81</accession>